<evidence type="ECO:0000259" key="1">
    <source>
        <dbReference type="Pfam" id="PF18843"/>
    </source>
</evidence>
<proteinExistence type="predicted"/>
<reference evidence="2" key="1">
    <citation type="submission" date="2020-10" db="EMBL/GenBank/DDBJ databases">
        <title>ChiBAC.</title>
        <authorList>
            <person name="Zenner C."/>
            <person name="Hitch T.C.A."/>
            <person name="Clavel T."/>
        </authorList>
    </citation>
    <scope>NUCLEOTIDE SEQUENCE</scope>
    <source>
        <strain evidence="2">DSM 107454</strain>
    </source>
</reference>
<sequence length="272" mass="31056">MRKNYNEVKDSLLYFRAEYGRFGQLLMCGRFVNERVDKKTVPNGIYTYECSRGDNKRHKRPVAVKKGASEDFCGTLFLESKLEFEGIGECIPVKNVSITKEKKIKKVFAGTIEIKADRIDVTDPGYDKDVWCRMKAPIIPGNYECYAEFEDFPDWGNRCVRNYIINSNPFFKRRALYRLRNNYTYIGNIGVDAGLAGFFDNKPDFDDAASMDVCSFMDAVEKGGSKVFVKHFETGDGFWTHSGFGDGFYPVKAAKHNGQVIGLEIEFNLEDD</sequence>
<dbReference type="EMBL" id="JADCKB010000022">
    <property type="protein sequence ID" value="MBE5040788.1"/>
    <property type="molecule type" value="Genomic_DNA"/>
</dbReference>
<name>A0A9D5LZ93_9FIRM</name>
<dbReference type="Pfam" id="PF18843">
    <property type="entry name" value="LPD28"/>
    <property type="match status" value="1"/>
</dbReference>
<organism evidence="2 3">
    <name type="scientific">Ructibacterium gallinarum</name>
    <dbReference type="NCBI Taxonomy" id="2779355"/>
    <lineage>
        <taxon>Bacteria</taxon>
        <taxon>Bacillati</taxon>
        <taxon>Bacillota</taxon>
        <taxon>Clostridia</taxon>
        <taxon>Eubacteriales</taxon>
        <taxon>Oscillospiraceae</taxon>
        <taxon>Ructibacterium</taxon>
    </lineage>
</organism>
<dbReference type="RefSeq" id="WP_226393342.1">
    <property type="nucleotide sequence ID" value="NZ_JADCKB010000022.1"/>
</dbReference>
<evidence type="ECO:0000313" key="3">
    <source>
        <dbReference type="Proteomes" id="UP000806542"/>
    </source>
</evidence>
<protein>
    <recommendedName>
        <fullName evidence="1">Large polyvalent protein associated domain-containing protein</fullName>
    </recommendedName>
</protein>
<dbReference type="Proteomes" id="UP000806542">
    <property type="component" value="Unassembled WGS sequence"/>
</dbReference>
<evidence type="ECO:0000313" key="2">
    <source>
        <dbReference type="EMBL" id="MBE5040788.1"/>
    </source>
</evidence>
<gene>
    <name evidence="2" type="ORF">INF28_09990</name>
</gene>
<feature type="domain" description="Large polyvalent protein associated" evidence="1">
    <location>
        <begin position="31"/>
        <end position="90"/>
    </location>
</feature>
<keyword evidence="3" id="KW-1185">Reference proteome</keyword>
<accession>A0A9D5LZ93</accession>
<dbReference type="AlphaFoldDB" id="A0A9D5LZ93"/>
<comment type="caution">
    <text evidence="2">The sequence shown here is derived from an EMBL/GenBank/DDBJ whole genome shotgun (WGS) entry which is preliminary data.</text>
</comment>
<dbReference type="InterPro" id="IPR040809">
    <property type="entry name" value="LPD28"/>
</dbReference>